<organism evidence="2 3">
    <name type="scientific">Ophiophagus hannah</name>
    <name type="common">King cobra</name>
    <name type="synonym">Naja hannah</name>
    <dbReference type="NCBI Taxonomy" id="8665"/>
    <lineage>
        <taxon>Eukaryota</taxon>
        <taxon>Metazoa</taxon>
        <taxon>Chordata</taxon>
        <taxon>Craniata</taxon>
        <taxon>Vertebrata</taxon>
        <taxon>Euteleostomi</taxon>
        <taxon>Lepidosauria</taxon>
        <taxon>Squamata</taxon>
        <taxon>Bifurcata</taxon>
        <taxon>Unidentata</taxon>
        <taxon>Episquamata</taxon>
        <taxon>Toxicofera</taxon>
        <taxon>Serpentes</taxon>
        <taxon>Colubroidea</taxon>
        <taxon>Elapidae</taxon>
        <taxon>Elapinae</taxon>
        <taxon>Ophiophagus</taxon>
    </lineage>
</organism>
<feature type="compositionally biased region" description="Basic and acidic residues" evidence="1">
    <location>
        <begin position="215"/>
        <end position="231"/>
    </location>
</feature>
<accession>V8NCQ2</accession>
<sequence>MDGIGLLIAGLSNSCPMDLMHRALATPTPSLVKGGKLRYSHAASAHAWVHGFHVCMCTWLPPHSEAQPNSLLRPAPLHLCSPGQRLLLSALLGERLCNLAAVSCHFPLIPIQKALRHREAAAGGVIFRVSELRRITTTDLVEPKEGRKIMMERNRRKDREGRNEGKVEESRRKEGKEGIEGRKEDNDRVAERNGRKEEKGREERWKQEWKKKRGGEKGRKTQESKSKPETH</sequence>
<feature type="region of interest" description="Disordered" evidence="1">
    <location>
        <begin position="143"/>
        <end position="231"/>
    </location>
</feature>
<keyword evidence="3" id="KW-1185">Reference proteome</keyword>
<evidence type="ECO:0000313" key="3">
    <source>
        <dbReference type="Proteomes" id="UP000018936"/>
    </source>
</evidence>
<feature type="non-terminal residue" evidence="2">
    <location>
        <position position="1"/>
    </location>
</feature>
<dbReference type="Proteomes" id="UP000018936">
    <property type="component" value="Unassembled WGS sequence"/>
</dbReference>
<dbReference type="EMBL" id="AZIM01005028">
    <property type="protein sequence ID" value="ETE60019.1"/>
    <property type="molecule type" value="Genomic_DNA"/>
</dbReference>
<dbReference type="AlphaFoldDB" id="V8NCQ2"/>
<comment type="caution">
    <text evidence="2">The sequence shown here is derived from an EMBL/GenBank/DDBJ whole genome shotgun (WGS) entry which is preliminary data.</text>
</comment>
<gene>
    <name evidence="2" type="primary">myoM</name>
    <name evidence="2" type="ORF">L345_14244</name>
</gene>
<evidence type="ECO:0000313" key="2">
    <source>
        <dbReference type="EMBL" id="ETE60019.1"/>
    </source>
</evidence>
<evidence type="ECO:0000256" key="1">
    <source>
        <dbReference type="SAM" id="MobiDB-lite"/>
    </source>
</evidence>
<feature type="compositionally biased region" description="Basic and acidic residues" evidence="1">
    <location>
        <begin position="143"/>
        <end position="208"/>
    </location>
</feature>
<proteinExistence type="predicted"/>
<reference evidence="2 3" key="1">
    <citation type="journal article" date="2013" name="Proc. Natl. Acad. Sci. U.S.A.">
        <title>The king cobra genome reveals dynamic gene evolution and adaptation in the snake venom system.</title>
        <authorList>
            <person name="Vonk F.J."/>
            <person name="Casewell N.R."/>
            <person name="Henkel C.V."/>
            <person name="Heimberg A.M."/>
            <person name="Jansen H.J."/>
            <person name="McCleary R.J."/>
            <person name="Kerkkamp H.M."/>
            <person name="Vos R.A."/>
            <person name="Guerreiro I."/>
            <person name="Calvete J.J."/>
            <person name="Wuster W."/>
            <person name="Woods A.E."/>
            <person name="Logan J.M."/>
            <person name="Harrison R.A."/>
            <person name="Castoe T.A."/>
            <person name="de Koning A.P."/>
            <person name="Pollock D.D."/>
            <person name="Yandell M."/>
            <person name="Calderon D."/>
            <person name="Renjifo C."/>
            <person name="Currier R.B."/>
            <person name="Salgado D."/>
            <person name="Pla D."/>
            <person name="Sanz L."/>
            <person name="Hyder A.S."/>
            <person name="Ribeiro J.M."/>
            <person name="Arntzen J.W."/>
            <person name="van den Thillart G.E."/>
            <person name="Boetzer M."/>
            <person name="Pirovano W."/>
            <person name="Dirks R.P."/>
            <person name="Spaink H.P."/>
            <person name="Duboule D."/>
            <person name="McGlinn E."/>
            <person name="Kini R.M."/>
            <person name="Richardson M.K."/>
        </authorList>
    </citation>
    <scope>NUCLEOTIDE SEQUENCE</scope>
    <source>
        <tissue evidence="2">Blood</tissue>
    </source>
</reference>
<name>V8NCQ2_OPHHA</name>
<protein>
    <submittedName>
        <fullName evidence="2">Myosin-M heavy chain</fullName>
    </submittedName>
</protein>